<protein>
    <recommendedName>
        <fullName evidence="6 7">DNA replication and repair protein RecF</fullName>
    </recommendedName>
</protein>
<feature type="binding site" evidence="6">
    <location>
        <begin position="30"/>
        <end position="37"/>
    </location>
    <ligand>
        <name>ATP</name>
        <dbReference type="ChEBI" id="CHEBI:30616"/>
    </ligand>
</feature>
<dbReference type="AlphaFoldDB" id="A0A556MR61"/>
<keyword evidence="4 6" id="KW-0067">ATP-binding</keyword>
<dbReference type="InterPro" id="IPR001238">
    <property type="entry name" value="DNA-binding_RecF"/>
</dbReference>
<evidence type="ECO:0000313" key="9">
    <source>
        <dbReference type="EMBL" id="TSJ42332.1"/>
    </source>
</evidence>
<dbReference type="GO" id="GO:0006302">
    <property type="term" value="P:double-strand break repair"/>
    <property type="evidence" value="ECO:0007669"/>
    <property type="project" value="InterPro"/>
</dbReference>
<sequence length="364" mass="42748">MFVESLSLVNFRNHSEAEFQFESGVNCIVGKNGSGKTNVLDAVHYLSMCRSYLNPIDRQNIRFNEQFFVIQGCWMKDDQPFNLYCGVKSGSKKVFKKNKKEYERLADHIGYFPVVMISPYDTDLISEGSEVRRKWMDGIISQFDHEYLTDLQRYNKVLDQRNALLKLQFENGFFERESIEIWDEQLIRYGTAIHNKRVSFIEAFIPLFQHYYKWISQEQEAVSLNYESKLSETDFRILLEQAYPKDMRVQYTSVGVHKDDITFLLEGLPIKRFGSQGQQKSFLIALRLAQFDWLKERLKQTPILLLDDIFDKLDNLRVAQLMELVSKNTFGQVLVTDTDENRVSAIFDTIRVKPHMIIFNSELV</sequence>
<keyword evidence="10" id="KW-1185">Reference proteome</keyword>
<keyword evidence="6 7" id="KW-0234">DNA repair</keyword>
<dbReference type="GO" id="GO:0003697">
    <property type="term" value="F:single-stranded DNA binding"/>
    <property type="evidence" value="ECO:0007669"/>
    <property type="project" value="UniProtKB-UniRule"/>
</dbReference>
<dbReference type="GO" id="GO:0016887">
    <property type="term" value="F:ATP hydrolysis activity"/>
    <property type="evidence" value="ECO:0007669"/>
    <property type="project" value="InterPro"/>
</dbReference>
<evidence type="ECO:0000256" key="6">
    <source>
        <dbReference type="HAMAP-Rule" id="MF_00365"/>
    </source>
</evidence>
<dbReference type="Gene3D" id="1.20.1050.90">
    <property type="entry name" value="RecF/RecN/SMC, N-terminal domain"/>
    <property type="match status" value="1"/>
</dbReference>
<evidence type="ECO:0000256" key="2">
    <source>
        <dbReference type="ARBA" id="ARBA00022705"/>
    </source>
</evidence>
<dbReference type="Proteomes" id="UP000316008">
    <property type="component" value="Unassembled WGS sequence"/>
</dbReference>
<name>A0A556MR61_9FLAO</name>
<reference evidence="9 10" key="1">
    <citation type="submission" date="2019-07" db="EMBL/GenBank/DDBJ databases">
        <authorList>
            <person name="Huq M.A."/>
        </authorList>
    </citation>
    <scope>NUCLEOTIDE SEQUENCE [LARGE SCALE GENOMIC DNA]</scope>
    <source>
        <strain evidence="9 10">MAH-3</strain>
    </source>
</reference>
<organism evidence="9 10">
    <name type="scientific">Fluviicola chungangensis</name>
    <dbReference type="NCBI Taxonomy" id="2597671"/>
    <lineage>
        <taxon>Bacteria</taxon>
        <taxon>Pseudomonadati</taxon>
        <taxon>Bacteroidota</taxon>
        <taxon>Flavobacteriia</taxon>
        <taxon>Flavobacteriales</taxon>
        <taxon>Crocinitomicaceae</taxon>
        <taxon>Fluviicola</taxon>
    </lineage>
</organism>
<evidence type="ECO:0000256" key="1">
    <source>
        <dbReference type="ARBA" id="ARBA00022490"/>
    </source>
</evidence>
<dbReference type="OrthoDB" id="9803889at2"/>
<dbReference type="HAMAP" id="MF_00365">
    <property type="entry name" value="RecF"/>
    <property type="match status" value="1"/>
</dbReference>
<evidence type="ECO:0000259" key="8">
    <source>
        <dbReference type="Pfam" id="PF13476"/>
    </source>
</evidence>
<dbReference type="GO" id="GO:0009432">
    <property type="term" value="P:SOS response"/>
    <property type="evidence" value="ECO:0007669"/>
    <property type="project" value="UniProtKB-UniRule"/>
</dbReference>
<keyword evidence="5 6" id="KW-0238">DNA-binding</keyword>
<keyword evidence="6 7" id="KW-0742">SOS response</keyword>
<dbReference type="GO" id="GO:0006260">
    <property type="term" value="P:DNA replication"/>
    <property type="evidence" value="ECO:0007669"/>
    <property type="project" value="UniProtKB-UniRule"/>
</dbReference>
<dbReference type="RefSeq" id="WP_144333287.1">
    <property type="nucleotide sequence ID" value="NZ_VLPL01000005.1"/>
</dbReference>
<keyword evidence="3 6" id="KW-0547">Nucleotide-binding</keyword>
<dbReference type="PANTHER" id="PTHR32182:SF0">
    <property type="entry name" value="DNA REPLICATION AND REPAIR PROTEIN RECF"/>
    <property type="match status" value="1"/>
</dbReference>
<keyword evidence="6 7" id="KW-0227">DNA damage</keyword>
<dbReference type="EMBL" id="VLPL01000005">
    <property type="protein sequence ID" value="TSJ42332.1"/>
    <property type="molecule type" value="Genomic_DNA"/>
</dbReference>
<proteinExistence type="inferred from homology"/>
<dbReference type="InterPro" id="IPR018078">
    <property type="entry name" value="DNA-binding_RecF_CS"/>
</dbReference>
<dbReference type="GO" id="GO:0005524">
    <property type="term" value="F:ATP binding"/>
    <property type="evidence" value="ECO:0007669"/>
    <property type="project" value="UniProtKB-UniRule"/>
</dbReference>
<dbReference type="InterPro" id="IPR038729">
    <property type="entry name" value="Rad50/SbcC_AAA"/>
</dbReference>
<comment type="subcellular location">
    <subcellularLocation>
        <location evidence="6 7">Cytoplasm</location>
    </subcellularLocation>
</comment>
<feature type="domain" description="Rad50/SbcC-type AAA" evidence="8">
    <location>
        <begin position="5"/>
        <end position="143"/>
    </location>
</feature>
<comment type="function">
    <text evidence="6 7">The RecF protein is involved in DNA metabolism; it is required for DNA replication and normal SOS inducibility. RecF binds preferentially to single-stranded, linear DNA. It also seems to bind ATP.</text>
</comment>
<dbReference type="PANTHER" id="PTHR32182">
    <property type="entry name" value="DNA REPLICATION AND REPAIR PROTEIN RECF"/>
    <property type="match status" value="1"/>
</dbReference>
<evidence type="ECO:0000313" key="10">
    <source>
        <dbReference type="Proteomes" id="UP000316008"/>
    </source>
</evidence>
<dbReference type="InterPro" id="IPR027417">
    <property type="entry name" value="P-loop_NTPase"/>
</dbReference>
<evidence type="ECO:0000256" key="5">
    <source>
        <dbReference type="ARBA" id="ARBA00023125"/>
    </source>
</evidence>
<keyword evidence="1 6" id="KW-0963">Cytoplasm</keyword>
<accession>A0A556MR61</accession>
<dbReference type="SUPFAM" id="SSF52540">
    <property type="entry name" value="P-loop containing nucleoside triphosphate hydrolases"/>
    <property type="match status" value="1"/>
</dbReference>
<dbReference type="NCBIfam" id="TIGR00611">
    <property type="entry name" value="recf"/>
    <property type="match status" value="1"/>
</dbReference>
<comment type="caution">
    <text evidence="9">The sequence shown here is derived from an EMBL/GenBank/DDBJ whole genome shotgun (WGS) entry which is preliminary data.</text>
</comment>
<dbReference type="Pfam" id="PF13476">
    <property type="entry name" value="AAA_23"/>
    <property type="match status" value="1"/>
</dbReference>
<evidence type="ECO:0000256" key="3">
    <source>
        <dbReference type="ARBA" id="ARBA00022741"/>
    </source>
</evidence>
<keyword evidence="2 6" id="KW-0235">DNA replication</keyword>
<dbReference type="PROSITE" id="PS00617">
    <property type="entry name" value="RECF_1"/>
    <property type="match status" value="1"/>
</dbReference>
<comment type="similarity">
    <text evidence="6 7">Belongs to the RecF family.</text>
</comment>
<gene>
    <name evidence="6" type="primary">recF</name>
    <name evidence="9" type="ORF">FO442_11225</name>
</gene>
<dbReference type="GO" id="GO:0005737">
    <property type="term" value="C:cytoplasm"/>
    <property type="evidence" value="ECO:0007669"/>
    <property type="project" value="UniProtKB-SubCell"/>
</dbReference>
<evidence type="ECO:0000256" key="4">
    <source>
        <dbReference type="ARBA" id="ARBA00022840"/>
    </source>
</evidence>
<dbReference type="PROSITE" id="PS00618">
    <property type="entry name" value="RECF_2"/>
    <property type="match status" value="1"/>
</dbReference>
<dbReference type="InterPro" id="IPR042174">
    <property type="entry name" value="RecF_2"/>
</dbReference>
<dbReference type="GO" id="GO:0000731">
    <property type="term" value="P:DNA synthesis involved in DNA repair"/>
    <property type="evidence" value="ECO:0007669"/>
    <property type="project" value="TreeGrafter"/>
</dbReference>
<dbReference type="Gene3D" id="3.40.50.300">
    <property type="entry name" value="P-loop containing nucleotide triphosphate hydrolases"/>
    <property type="match status" value="1"/>
</dbReference>
<evidence type="ECO:0000256" key="7">
    <source>
        <dbReference type="RuleBase" id="RU000578"/>
    </source>
</evidence>